<evidence type="ECO:0000256" key="2">
    <source>
        <dbReference type="ARBA" id="ARBA00023027"/>
    </source>
</evidence>
<keyword evidence="2" id="KW-0520">NAD</keyword>
<dbReference type="AlphaFoldDB" id="A0A2N5C899"/>
<evidence type="ECO:0000259" key="3">
    <source>
        <dbReference type="Pfam" id="PF02826"/>
    </source>
</evidence>
<dbReference type="Pfam" id="PF02826">
    <property type="entry name" value="2-Hacid_dh_C"/>
    <property type="match status" value="1"/>
</dbReference>
<gene>
    <name evidence="4" type="ORF">CYJ10_21275</name>
</gene>
<evidence type="ECO:0000313" key="5">
    <source>
        <dbReference type="Proteomes" id="UP000234341"/>
    </source>
</evidence>
<reference evidence="4 5" key="1">
    <citation type="submission" date="2017-12" db="EMBL/GenBank/DDBJ databases">
        <title>Genome sequence of the active heterotrophic nitrifier-denitrifier, Cupriavidus pauculus UM1.</title>
        <authorList>
            <person name="Putonti C."/>
            <person name="Castignetti D."/>
        </authorList>
    </citation>
    <scope>NUCLEOTIDE SEQUENCE [LARGE SCALE GENOMIC DNA]</scope>
    <source>
        <strain evidence="4 5">UM1</strain>
    </source>
</reference>
<keyword evidence="1" id="KW-0560">Oxidoreductase</keyword>
<dbReference type="SUPFAM" id="SSF52283">
    <property type="entry name" value="Formate/glycerate dehydrogenase catalytic domain-like"/>
    <property type="match status" value="1"/>
</dbReference>
<dbReference type="PANTHER" id="PTHR43333">
    <property type="entry name" value="2-HACID_DH_C DOMAIN-CONTAINING PROTEIN"/>
    <property type="match status" value="1"/>
</dbReference>
<keyword evidence="4" id="KW-0670">Pyruvate</keyword>
<dbReference type="Gene3D" id="3.40.50.720">
    <property type="entry name" value="NAD(P)-binding Rossmann-like Domain"/>
    <property type="match status" value="2"/>
</dbReference>
<dbReference type="InterPro" id="IPR006140">
    <property type="entry name" value="D-isomer_DH_NAD-bd"/>
</dbReference>
<dbReference type="GO" id="GO:0016491">
    <property type="term" value="F:oxidoreductase activity"/>
    <property type="evidence" value="ECO:0007669"/>
    <property type="project" value="UniProtKB-KW"/>
</dbReference>
<feature type="domain" description="D-isomer specific 2-hydroxyacid dehydrogenase NAD-binding" evidence="3">
    <location>
        <begin position="122"/>
        <end position="289"/>
    </location>
</feature>
<accession>A0A2N5C899</accession>
<proteinExistence type="predicted"/>
<dbReference type="SUPFAM" id="SSF51735">
    <property type="entry name" value="NAD(P)-binding Rossmann-fold domains"/>
    <property type="match status" value="1"/>
</dbReference>
<dbReference type="CDD" id="cd12164">
    <property type="entry name" value="GDH_like_2"/>
    <property type="match status" value="1"/>
</dbReference>
<evidence type="ECO:0000313" key="4">
    <source>
        <dbReference type="EMBL" id="PLP98430.1"/>
    </source>
</evidence>
<evidence type="ECO:0000256" key="1">
    <source>
        <dbReference type="ARBA" id="ARBA00023002"/>
    </source>
</evidence>
<comment type="caution">
    <text evidence="4">The sequence shown here is derived from an EMBL/GenBank/DDBJ whole genome shotgun (WGS) entry which is preliminary data.</text>
</comment>
<dbReference type="GO" id="GO:0051287">
    <property type="term" value="F:NAD binding"/>
    <property type="evidence" value="ECO:0007669"/>
    <property type="project" value="InterPro"/>
</dbReference>
<dbReference type="OrthoDB" id="9787219at2"/>
<dbReference type="InterPro" id="IPR036291">
    <property type="entry name" value="NAD(P)-bd_dom_sf"/>
</dbReference>
<dbReference type="EMBL" id="PJRP01000011">
    <property type="protein sequence ID" value="PLP98430.1"/>
    <property type="molecule type" value="Genomic_DNA"/>
</dbReference>
<dbReference type="RefSeq" id="WP_101683444.1">
    <property type="nucleotide sequence ID" value="NZ_PJRP01000011.1"/>
</dbReference>
<dbReference type="PANTHER" id="PTHR43333:SF1">
    <property type="entry name" value="D-ISOMER SPECIFIC 2-HYDROXYACID DEHYDROGENASE NAD-BINDING DOMAIN-CONTAINING PROTEIN"/>
    <property type="match status" value="1"/>
</dbReference>
<name>A0A2N5C899_9BURK</name>
<organism evidence="4 5">
    <name type="scientific">Cupriavidus pauculus</name>
    <dbReference type="NCBI Taxonomy" id="82633"/>
    <lineage>
        <taxon>Bacteria</taxon>
        <taxon>Pseudomonadati</taxon>
        <taxon>Pseudomonadota</taxon>
        <taxon>Betaproteobacteria</taxon>
        <taxon>Burkholderiales</taxon>
        <taxon>Burkholderiaceae</taxon>
        <taxon>Cupriavidus</taxon>
    </lineage>
</organism>
<protein>
    <submittedName>
        <fullName evidence="4">Glyoxylate/hydroxypyruvate reductase A</fullName>
    </submittedName>
</protein>
<sequence>MSALPAVIASERRRCVALLSSVLDMSYLASAFRQVMPDVDLRFGADLGSLDDVDAAVCWYPPPHVLASMPHLKLVQSLGAGIDHFHTDPHLPQTPALCRIVDTDMAGTMTAYVTWAVIHRQRSMGHYLESGAGAQWQEQPIVPPGRHCVGIAGLGTLGVACAQALRTIGYRVRGWSRSAKADLPDGIESFHGPEGLDAFLQGCDTLVCLLPLTPQTQGFLNAELFRRLPKGAHLVNVGRGSHLVEPDLLQALEDGTLSAATLDAFAQEPLPSGHPFWRHPRIVVTPHIAARTEAIAIARQTRDNLDALERGERPAAIVNPKLGY</sequence>
<dbReference type="Proteomes" id="UP000234341">
    <property type="component" value="Unassembled WGS sequence"/>
</dbReference>